<dbReference type="PANTHER" id="PTHR42879:SF6">
    <property type="entry name" value="NADPH-DEPENDENT REDUCTASE BACG"/>
    <property type="match status" value="1"/>
</dbReference>
<reference evidence="2 3" key="1">
    <citation type="submission" date="2021-01" db="EMBL/GenBank/DDBJ databases">
        <title>Whole genome shotgun sequence of Plantactinospora mayteni NBRC 109088.</title>
        <authorList>
            <person name="Komaki H."/>
            <person name="Tamura T."/>
        </authorList>
    </citation>
    <scope>NUCLEOTIDE SEQUENCE [LARGE SCALE GENOMIC DNA]</scope>
    <source>
        <strain evidence="2 3">NBRC 109088</strain>
    </source>
</reference>
<gene>
    <name evidence="2" type="primary">fabG_3</name>
    <name evidence="2" type="ORF">Pma05_07500</name>
</gene>
<dbReference type="Pfam" id="PF13561">
    <property type="entry name" value="adh_short_C2"/>
    <property type="match status" value="1"/>
</dbReference>
<evidence type="ECO:0000313" key="2">
    <source>
        <dbReference type="EMBL" id="GIG94177.1"/>
    </source>
</evidence>
<dbReference type="SUPFAM" id="SSF51735">
    <property type="entry name" value="NAD(P)-binding Rossmann-fold domains"/>
    <property type="match status" value="1"/>
</dbReference>
<dbReference type="RefSeq" id="WP_203855852.1">
    <property type="nucleotide sequence ID" value="NZ_BAAAZQ010000002.1"/>
</dbReference>
<proteinExistence type="inferred from homology"/>
<dbReference type="PANTHER" id="PTHR42879">
    <property type="entry name" value="3-OXOACYL-(ACYL-CARRIER-PROTEIN) REDUCTASE"/>
    <property type="match status" value="1"/>
</dbReference>
<dbReference type="PRINTS" id="PR00081">
    <property type="entry name" value="GDHRDH"/>
</dbReference>
<dbReference type="InterPro" id="IPR050259">
    <property type="entry name" value="SDR"/>
</dbReference>
<comment type="similarity">
    <text evidence="1">Belongs to the short-chain dehydrogenases/reductases (SDR) family.</text>
</comment>
<organism evidence="2 3">
    <name type="scientific">Plantactinospora mayteni</name>
    <dbReference type="NCBI Taxonomy" id="566021"/>
    <lineage>
        <taxon>Bacteria</taxon>
        <taxon>Bacillati</taxon>
        <taxon>Actinomycetota</taxon>
        <taxon>Actinomycetes</taxon>
        <taxon>Micromonosporales</taxon>
        <taxon>Micromonosporaceae</taxon>
        <taxon>Plantactinospora</taxon>
    </lineage>
</organism>
<accession>A0ABQ4EHG7</accession>
<dbReference type="EMBL" id="BONX01000004">
    <property type="protein sequence ID" value="GIG94177.1"/>
    <property type="molecule type" value="Genomic_DNA"/>
</dbReference>
<dbReference type="Proteomes" id="UP000621500">
    <property type="component" value="Unassembled WGS sequence"/>
</dbReference>
<comment type="caution">
    <text evidence="2">The sequence shown here is derived from an EMBL/GenBank/DDBJ whole genome shotgun (WGS) entry which is preliminary data.</text>
</comment>
<dbReference type="InterPro" id="IPR002347">
    <property type="entry name" value="SDR_fam"/>
</dbReference>
<dbReference type="Gene3D" id="3.40.50.720">
    <property type="entry name" value="NAD(P)-binding Rossmann-like Domain"/>
    <property type="match status" value="1"/>
</dbReference>
<dbReference type="PRINTS" id="PR00080">
    <property type="entry name" value="SDRFAMILY"/>
</dbReference>
<dbReference type="InterPro" id="IPR036291">
    <property type="entry name" value="NAD(P)-bd_dom_sf"/>
</dbReference>
<keyword evidence="3" id="KW-1185">Reference proteome</keyword>
<protein>
    <submittedName>
        <fullName evidence="2">3-oxoacyl-ACP reductase</fullName>
    </submittedName>
</protein>
<name>A0ABQ4EHG7_9ACTN</name>
<evidence type="ECO:0000313" key="3">
    <source>
        <dbReference type="Proteomes" id="UP000621500"/>
    </source>
</evidence>
<evidence type="ECO:0000256" key="1">
    <source>
        <dbReference type="ARBA" id="ARBA00006484"/>
    </source>
</evidence>
<sequence length="253" mass="26129">MRDGDGAPVRVALVTGAGRGLGAEIARTLGRAGFAVAVNDLASSPGALAVVEDIRAAGGEAGLFPADVTAEDAVSGLVAEVQRRLGEVQVLVVNATGPQPVIGVEDLRWQDLLDQLVFFVKSPTLLVQAVLPGMKARGGGRIVNIGSDLFERAAPGFSAYSAAKGAQLGLTRTWARELGQYGITVNLVAPGWIPVERHAEVPTEVLQTYADEVALRRFGSPGEVAATVAFLASPEAAFITGERIAVNGGHTIA</sequence>